<dbReference type="PANTHER" id="PTHR43114">
    <property type="entry name" value="ADENINE DEAMINASE"/>
    <property type="match status" value="1"/>
</dbReference>
<reference evidence="8" key="1">
    <citation type="submission" date="2023-07" db="EMBL/GenBank/DDBJ databases">
        <authorList>
            <person name="Yue Y."/>
        </authorList>
    </citation>
    <scope>NUCLEOTIDE SEQUENCE [LARGE SCALE GENOMIC DNA]</scope>
    <source>
        <strain evidence="8">2Y89</strain>
    </source>
</reference>
<dbReference type="Gene3D" id="3.20.20.140">
    <property type="entry name" value="Metal-dependent hydrolases"/>
    <property type="match status" value="1"/>
</dbReference>
<evidence type="ECO:0000256" key="1">
    <source>
        <dbReference type="ARBA" id="ARBA00001947"/>
    </source>
</evidence>
<dbReference type="Pfam" id="PF00962">
    <property type="entry name" value="A_deaminase"/>
    <property type="match status" value="1"/>
</dbReference>
<dbReference type="PANTHER" id="PTHR43114:SF6">
    <property type="entry name" value="ADENINE DEAMINASE"/>
    <property type="match status" value="1"/>
</dbReference>
<evidence type="ECO:0000256" key="2">
    <source>
        <dbReference type="ARBA" id="ARBA00006676"/>
    </source>
</evidence>
<dbReference type="InterPro" id="IPR006330">
    <property type="entry name" value="Ado/ade_deaminase"/>
</dbReference>
<feature type="domain" description="Adenosine deaminase" evidence="6">
    <location>
        <begin position="48"/>
        <end position="302"/>
    </location>
</feature>
<sequence>MANIKEKISKLKKADLHSHLHLAGSQKRFSERYPNAQINFPKKYNGLPGMIDFIYGTLNTIMTHKEDVVNFMDIAIQSAIDDNVNLLEASVDIGLTRFFNDSIEEVIEEVLKLQDKYKSKIDFKPDIGVNKDLDIDKVYNYSLKCIDSGIFHGIDLYGQEAGKDLNPFTRLYNIANDNGLKTKVHIGEFSNHNSIEETIHILNPDEIQHGIRAVESKNTMELILKNSIQLNICPQSNIALGAVKNIENHPARILFDYGINITINTDDLILFDATITDEYLNLINSNVFTFDEIKTIHKNSLRE</sequence>
<dbReference type="SUPFAM" id="SSF51556">
    <property type="entry name" value="Metallo-dependent hydrolases"/>
    <property type="match status" value="1"/>
</dbReference>
<protein>
    <recommendedName>
        <fullName evidence="6">Adenosine deaminase domain-containing protein</fullName>
    </recommendedName>
</protein>
<dbReference type="RefSeq" id="WP_224477595.1">
    <property type="nucleotide sequence ID" value="NZ_JAIUJS010000002.1"/>
</dbReference>
<keyword evidence="5" id="KW-0862">Zinc</keyword>
<evidence type="ECO:0000256" key="4">
    <source>
        <dbReference type="ARBA" id="ARBA00022801"/>
    </source>
</evidence>
<keyword evidence="8" id="KW-1185">Reference proteome</keyword>
<evidence type="ECO:0000313" key="8">
    <source>
        <dbReference type="Proteomes" id="UP001198402"/>
    </source>
</evidence>
<comment type="cofactor">
    <cofactor evidence="1">
        <name>Zn(2+)</name>
        <dbReference type="ChEBI" id="CHEBI:29105"/>
    </cofactor>
</comment>
<evidence type="ECO:0000313" key="7">
    <source>
        <dbReference type="EMBL" id="MCA0152672.1"/>
    </source>
</evidence>
<evidence type="ECO:0000259" key="6">
    <source>
        <dbReference type="Pfam" id="PF00962"/>
    </source>
</evidence>
<accession>A0ABS7Y203</accession>
<dbReference type="InterPro" id="IPR032466">
    <property type="entry name" value="Metal_Hydrolase"/>
</dbReference>
<comment type="similarity">
    <text evidence="2">Belongs to the metallo-dependent hydrolases superfamily. Adenosine and AMP deaminases family.</text>
</comment>
<gene>
    <name evidence="7" type="ORF">LBV24_05555</name>
</gene>
<proteinExistence type="inferred from homology"/>
<keyword evidence="3" id="KW-0479">Metal-binding</keyword>
<name>A0ABS7Y203_9FLAO</name>
<organism evidence="7 8">
    <name type="scientific">Winogradskyella vincentii</name>
    <dbReference type="NCBI Taxonomy" id="2877122"/>
    <lineage>
        <taxon>Bacteria</taxon>
        <taxon>Pseudomonadati</taxon>
        <taxon>Bacteroidota</taxon>
        <taxon>Flavobacteriia</taxon>
        <taxon>Flavobacteriales</taxon>
        <taxon>Flavobacteriaceae</taxon>
        <taxon>Winogradskyella</taxon>
    </lineage>
</organism>
<comment type="caution">
    <text evidence="7">The sequence shown here is derived from an EMBL/GenBank/DDBJ whole genome shotgun (WGS) entry which is preliminary data.</text>
</comment>
<dbReference type="Proteomes" id="UP001198402">
    <property type="component" value="Unassembled WGS sequence"/>
</dbReference>
<dbReference type="InterPro" id="IPR001365">
    <property type="entry name" value="A_deaminase_dom"/>
</dbReference>
<evidence type="ECO:0000256" key="3">
    <source>
        <dbReference type="ARBA" id="ARBA00022723"/>
    </source>
</evidence>
<evidence type="ECO:0000256" key="5">
    <source>
        <dbReference type="ARBA" id="ARBA00022833"/>
    </source>
</evidence>
<keyword evidence="4" id="KW-0378">Hydrolase</keyword>
<dbReference type="EMBL" id="JAIUJS010000002">
    <property type="protein sequence ID" value="MCA0152672.1"/>
    <property type="molecule type" value="Genomic_DNA"/>
</dbReference>